<organism evidence="1 2">
    <name type="scientific">Strigomonas culicis</name>
    <dbReference type="NCBI Taxonomy" id="28005"/>
    <lineage>
        <taxon>Eukaryota</taxon>
        <taxon>Discoba</taxon>
        <taxon>Euglenozoa</taxon>
        <taxon>Kinetoplastea</taxon>
        <taxon>Metakinetoplastina</taxon>
        <taxon>Trypanosomatida</taxon>
        <taxon>Trypanosomatidae</taxon>
        <taxon>Strigomonadinae</taxon>
        <taxon>Strigomonas</taxon>
    </lineage>
</organism>
<dbReference type="Proteomes" id="UP000015354">
    <property type="component" value="Unassembled WGS sequence"/>
</dbReference>
<evidence type="ECO:0000313" key="2">
    <source>
        <dbReference type="Proteomes" id="UP000015354"/>
    </source>
</evidence>
<accession>S9TM65</accession>
<name>S9TM65_9TRYP</name>
<gene>
    <name evidence="1" type="ORF">STCU_10604</name>
</gene>
<evidence type="ECO:0000313" key="1">
    <source>
        <dbReference type="EMBL" id="EPY17448.1"/>
    </source>
</evidence>
<sequence length="81" mass="9263">MYSFSSFFSTSFHDHICYDALYIFLFTCICTNMSTDVCVRPFHFLHLCVAPCVAGILWLRACVPIVCSSPSPLLCCFLLHW</sequence>
<reference evidence="1 2" key="1">
    <citation type="journal article" date="2013" name="PLoS ONE">
        <title>Predicting the Proteins of Angomonas deanei, Strigomonas culicis and Their Respective Endosymbionts Reveals New Aspects of the Trypanosomatidae Family.</title>
        <authorList>
            <person name="Motta M.C."/>
            <person name="Martins A.C."/>
            <person name="de Souza S.S."/>
            <person name="Catta-Preta C.M."/>
            <person name="Silva R."/>
            <person name="Klein C.C."/>
            <person name="de Almeida L.G."/>
            <person name="de Lima Cunha O."/>
            <person name="Ciapina L.P."/>
            <person name="Brocchi M."/>
            <person name="Colabardini A.C."/>
            <person name="de Araujo Lima B."/>
            <person name="Machado C.R."/>
            <person name="de Almeida Soares C.M."/>
            <person name="Probst C.M."/>
            <person name="de Menezes C.B."/>
            <person name="Thompson C.E."/>
            <person name="Bartholomeu D.C."/>
            <person name="Gradia D.F."/>
            <person name="Pavoni D.P."/>
            <person name="Grisard E.C."/>
            <person name="Fantinatti-Garboggini F."/>
            <person name="Marchini F.K."/>
            <person name="Rodrigues-Luiz G.F."/>
            <person name="Wagner G."/>
            <person name="Goldman G.H."/>
            <person name="Fietto J.L."/>
            <person name="Elias M.C."/>
            <person name="Goldman M.H."/>
            <person name="Sagot M.F."/>
            <person name="Pereira M."/>
            <person name="Stoco P.H."/>
            <person name="de Mendonca-Neto R.P."/>
            <person name="Teixeira S.M."/>
            <person name="Maciel T.E."/>
            <person name="de Oliveira Mendes T.A."/>
            <person name="Urmenyi T.P."/>
            <person name="de Souza W."/>
            <person name="Schenkman S."/>
            <person name="de Vasconcelos A.T."/>
        </authorList>
    </citation>
    <scope>NUCLEOTIDE SEQUENCE [LARGE SCALE GENOMIC DNA]</scope>
</reference>
<proteinExistence type="predicted"/>
<dbReference type="AlphaFoldDB" id="S9TM65"/>
<keyword evidence="2" id="KW-1185">Reference proteome</keyword>
<comment type="caution">
    <text evidence="1">The sequence shown here is derived from an EMBL/GenBank/DDBJ whole genome shotgun (WGS) entry which is preliminary data.</text>
</comment>
<dbReference type="EMBL" id="ATMH01010477">
    <property type="protein sequence ID" value="EPY17448.1"/>
    <property type="molecule type" value="Genomic_DNA"/>
</dbReference>
<protein>
    <submittedName>
        <fullName evidence="1">Uncharacterized protein</fullName>
    </submittedName>
</protein>